<dbReference type="InterPro" id="IPR025558">
    <property type="entry name" value="DUF4283"/>
</dbReference>
<evidence type="ECO:0000259" key="2">
    <source>
        <dbReference type="Pfam" id="PF14111"/>
    </source>
</evidence>
<reference evidence="4" key="1">
    <citation type="submission" date="2023-02" db="EMBL/GenBank/DDBJ databases">
        <title>Genome of toxic invasive species Heracleum sosnowskyi carries increased number of genes despite the absence of recent whole-genome duplications.</title>
        <authorList>
            <person name="Schelkunov M."/>
            <person name="Shtratnikova V."/>
            <person name="Makarenko M."/>
            <person name="Klepikova A."/>
            <person name="Omelchenko D."/>
            <person name="Novikova G."/>
            <person name="Obukhova E."/>
            <person name="Bogdanov V."/>
            <person name="Penin A."/>
            <person name="Logacheva M."/>
        </authorList>
    </citation>
    <scope>NUCLEOTIDE SEQUENCE</scope>
    <source>
        <strain evidence="4">Hsosn_3</strain>
        <tissue evidence="4">Leaf</tissue>
    </source>
</reference>
<dbReference type="Pfam" id="PF14111">
    <property type="entry name" value="DUF4283"/>
    <property type="match status" value="1"/>
</dbReference>
<sequence>MDKQKTHIQEMEDMFATIQIEDEEHGGLSYKNITDELSDIDTRWCLVGRFLTDSSIDFQAMQHKMTSWRPGRGLYVKQLDNNKFIFQFSREIDIRRVTEGSPWTFGRFHLVLERLKDGDNPRTVEIKEIDLWVQLHGICTSFMSQRVATDIDTPIKRRMKLQKSQKEWCWVNFKYEAIPTFCFIYGIIGHGERFCDRIFDTLIESIEKPYGAWLRADPRRKTHTMGAKWLRNGGRFQVKNSGEGGDGFADKDSPEKDAQVQQLSTKSGIGLKDGTVDKGEIADKFCGNTGKINQIEPNQINIQNSNISLEENANGPDTSDLIVVDPKRPRMGLNHDKIISMTQDQVTEMEA</sequence>
<dbReference type="PANTHER" id="PTHR31286:SF183">
    <property type="entry name" value="CCHC-TYPE DOMAIN-CONTAINING PROTEIN"/>
    <property type="match status" value="1"/>
</dbReference>
<proteinExistence type="predicted"/>
<evidence type="ECO:0000259" key="3">
    <source>
        <dbReference type="Pfam" id="PF14392"/>
    </source>
</evidence>
<dbReference type="InterPro" id="IPR025836">
    <property type="entry name" value="Zn_knuckle_CX2CX4HX4C"/>
</dbReference>
<dbReference type="PANTHER" id="PTHR31286">
    <property type="entry name" value="GLYCINE-RICH CELL WALL STRUCTURAL PROTEIN 1.8-LIKE"/>
    <property type="match status" value="1"/>
</dbReference>
<gene>
    <name evidence="4" type="ORF">POM88_015970</name>
</gene>
<name>A0AAD8INV4_9APIA</name>
<dbReference type="EMBL" id="JAUIZM010000004">
    <property type="protein sequence ID" value="KAK1387792.1"/>
    <property type="molecule type" value="Genomic_DNA"/>
</dbReference>
<protein>
    <recommendedName>
        <fullName evidence="6">DUF4283 domain-containing protein</fullName>
    </recommendedName>
</protein>
<evidence type="ECO:0000256" key="1">
    <source>
        <dbReference type="SAM" id="MobiDB-lite"/>
    </source>
</evidence>
<accession>A0AAD8INV4</accession>
<organism evidence="4 5">
    <name type="scientific">Heracleum sosnowskyi</name>
    <dbReference type="NCBI Taxonomy" id="360622"/>
    <lineage>
        <taxon>Eukaryota</taxon>
        <taxon>Viridiplantae</taxon>
        <taxon>Streptophyta</taxon>
        <taxon>Embryophyta</taxon>
        <taxon>Tracheophyta</taxon>
        <taxon>Spermatophyta</taxon>
        <taxon>Magnoliopsida</taxon>
        <taxon>eudicotyledons</taxon>
        <taxon>Gunneridae</taxon>
        <taxon>Pentapetalae</taxon>
        <taxon>asterids</taxon>
        <taxon>campanulids</taxon>
        <taxon>Apiales</taxon>
        <taxon>Apiaceae</taxon>
        <taxon>Apioideae</taxon>
        <taxon>apioid superclade</taxon>
        <taxon>Tordylieae</taxon>
        <taxon>Tordyliinae</taxon>
        <taxon>Heracleum</taxon>
    </lineage>
</organism>
<feature type="domain" description="DUF4283" evidence="2">
    <location>
        <begin position="43"/>
        <end position="118"/>
    </location>
</feature>
<dbReference type="AlphaFoldDB" id="A0AAD8INV4"/>
<evidence type="ECO:0008006" key="6">
    <source>
        <dbReference type="Google" id="ProtNLM"/>
    </source>
</evidence>
<reference evidence="4" key="2">
    <citation type="submission" date="2023-05" db="EMBL/GenBank/DDBJ databases">
        <authorList>
            <person name="Schelkunov M.I."/>
        </authorList>
    </citation>
    <scope>NUCLEOTIDE SEQUENCE</scope>
    <source>
        <strain evidence="4">Hsosn_3</strain>
        <tissue evidence="4">Leaf</tissue>
    </source>
</reference>
<keyword evidence="5" id="KW-1185">Reference proteome</keyword>
<feature type="region of interest" description="Disordered" evidence="1">
    <location>
        <begin position="235"/>
        <end position="256"/>
    </location>
</feature>
<dbReference type="Pfam" id="PF14392">
    <property type="entry name" value="zf-CCHC_4"/>
    <property type="match status" value="1"/>
</dbReference>
<dbReference type="InterPro" id="IPR040256">
    <property type="entry name" value="At4g02000-like"/>
</dbReference>
<evidence type="ECO:0000313" key="4">
    <source>
        <dbReference type="EMBL" id="KAK1387792.1"/>
    </source>
</evidence>
<dbReference type="Proteomes" id="UP001237642">
    <property type="component" value="Unassembled WGS sequence"/>
</dbReference>
<comment type="caution">
    <text evidence="4">The sequence shown here is derived from an EMBL/GenBank/DDBJ whole genome shotgun (WGS) entry which is preliminary data.</text>
</comment>
<evidence type="ECO:0000313" key="5">
    <source>
        <dbReference type="Proteomes" id="UP001237642"/>
    </source>
</evidence>
<feature type="domain" description="Zinc knuckle CX2CX4HX4C" evidence="3">
    <location>
        <begin position="150"/>
        <end position="196"/>
    </location>
</feature>